<dbReference type="Proteomes" id="UP001295684">
    <property type="component" value="Unassembled WGS sequence"/>
</dbReference>
<proteinExistence type="predicted"/>
<reference evidence="2" key="1">
    <citation type="submission" date="2023-07" db="EMBL/GenBank/DDBJ databases">
        <authorList>
            <consortium name="AG Swart"/>
            <person name="Singh M."/>
            <person name="Singh A."/>
            <person name="Seah K."/>
            <person name="Emmerich C."/>
        </authorList>
    </citation>
    <scope>NUCLEOTIDE SEQUENCE</scope>
    <source>
        <strain evidence="2">DP1</strain>
    </source>
</reference>
<name>A0AAD1X9B4_EUPCR</name>
<evidence type="ECO:0000313" key="3">
    <source>
        <dbReference type="Proteomes" id="UP001295684"/>
    </source>
</evidence>
<sequence length="590" mass="69888">MLRHKFYGNRTGGFDFKMTKRKFNNSKKRGVITHHQPVRPSERRPVNTRIEPRNPFEEETLDDIDHYTGSTFDQISNIRSELVNINNRLNRKDDNFFNNSRQPSRHHYFDSYENPARTRPSTKGLIKGELEPVDHEKAKQKLKLLLEKQLQKAKGKRKRELQRRLAEIDRREVSLGHDASSDYNYSKIMKLSGLAKLDHSIHSRVRNLKQNNSEIRGNINQVKDRILETSQYRSSPKANNTMIVTRNNTSKKPVLKDRIFQKKISCDYRDKKKTQFKKGIIIIQRNKMMTSKIPRENDKELKLSGLRLKSRPIKRKIMAKWKSFTQKLLRRNRYKHCKKRGSYLNASRSYKGKIIDSGIPLPISPSPRRFLKENKTLIIDDLEEPENDLHETVDHIKNYLHKFQIKSKIEENYSKIKKSKSIILACMKGYRERKYVKKLRIAAHTIIKHYKTYKIAVKSKMAAKTPPPRKIKSPSLTPKSPSPTAQVEESPATMKRKRQLEFIRKQREITVMKKKRKEAVRIFEKYYCKKLIRRKYREFRKKLAKIPKEMRIVYFKYMALRADTNVLVSEFHRDLGEPKGVMSPTNFLID</sequence>
<gene>
    <name evidence="2" type="ORF">ECRASSUSDP1_LOCUS3512</name>
</gene>
<accession>A0AAD1X9B4</accession>
<feature type="region of interest" description="Disordered" evidence="1">
    <location>
        <begin position="95"/>
        <end position="123"/>
    </location>
</feature>
<feature type="region of interest" description="Disordered" evidence="1">
    <location>
        <begin position="461"/>
        <end position="497"/>
    </location>
</feature>
<comment type="caution">
    <text evidence="2">The sequence shown here is derived from an EMBL/GenBank/DDBJ whole genome shotgun (WGS) entry which is preliminary data.</text>
</comment>
<organism evidence="2 3">
    <name type="scientific">Euplotes crassus</name>
    <dbReference type="NCBI Taxonomy" id="5936"/>
    <lineage>
        <taxon>Eukaryota</taxon>
        <taxon>Sar</taxon>
        <taxon>Alveolata</taxon>
        <taxon>Ciliophora</taxon>
        <taxon>Intramacronucleata</taxon>
        <taxon>Spirotrichea</taxon>
        <taxon>Hypotrichia</taxon>
        <taxon>Euplotida</taxon>
        <taxon>Euplotidae</taxon>
        <taxon>Moneuplotes</taxon>
    </lineage>
</organism>
<evidence type="ECO:0000256" key="1">
    <source>
        <dbReference type="SAM" id="MobiDB-lite"/>
    </source>
</evidence>
<dbReference type="EMBL" id="CAMPGE010003356">
    <property type="protein sequence ID" value="CAI2362190.1"/>
    <property type="molecule type" value="Genomic_DNA"/>
</dbReference>
<keyword evidence="3" id="KW-1185">Reference proteome</keyword>
<dbReference type="AlphaFoldDB" id="A0AAD1X9B4"/>
<protein>
    <submittedName>
        <fullName evidence="2">Uncharacterized protein</fullName>
    </submittedName>
</protein>
<feature type="compositionally biased region" description="Low complexity" evidence="1">
    <location>
        <begin position="473"/>
        <end position="484"/>
    </location>
</feature>
<evidence type="ECO:0000313" key="2">
    <source>
        <dbReference type="EMBL" id="CAI2362190.1"/>
    </source>
</evidence>